<organism evidence="2 3">
    <name type="scientific">Micromonospora ureilytica</name>
    <dbReference type="NCBI Taxonomy" id="709868"/>
    <lineage>
        <taxon>Bacteria</taxon>
        <taxon>Bacillati</taxon>
        <taxon>Actinomycetota</taxon>
        <taxon>Actinomycetes</taxon>
        <taxon>Micromonosporales</taxon>
        <taxon>Micromonosporaceae</taxon>
        <taxon>Micromonospora</taxon>
    </lineage>
</organism>
<name>A0ABS0JE19_9ACTN</name>
<proteinExistence type="predicted"/>
<evidence type="ECO:0008006" key="4">
    <source>
        <dbReference type="Google" id="ProtNLM"/>
    </source>
</evidence>
<dbReference type="Proteomes" id="UP000614915">
    <property type="component" value="Unassembled WGS sequence"/>
</dbReference>
<evidence type="ECO:0000313" key="2">
    <source>
        <dbReference type="EMBL" id="MBG6065314.1"/>
    </source>
</evidence>
<accession>A0ABS0JE19</accession>
<sequence>MRVRGTPGALRLGRRAIVVIVTLAVALPLAASSIADARPGSTSAGTASTSRPSADPAPARPVGPEDRQILIRAESLLTRDCMTRAGFRMWLGTPPPADELLSFPYVVDDIAWARKHGFGSDLVGAFDARRGADPNQRYVSGLSPERREAYLAALNGARPEGLEARLPSGGLLRRSAEGCTSEAQRRLYGDLAEWYRASKVVADLTYLRQRRVLADPAWTTALRPWARCLRQHGYTADTPDRLRESVGPRGRTDEIAAAVAEARCAQDGLAATTRALDARHGDELTAAYHQDVVAKNRLEHGAVPRARAVVAAEHQ</sequence>
<feature type="compositionally biased region" description="Low complexity" evidence="1">
    <location>
        <begin position="36"/>
        <end position="57"/>
    </location>
</feature>
<dbReference type="RefSeq" id="WP_196926369.1">
    <property type="nucleotide sequence ID" value="NZ_JADOTX010000001.1"/>
</dbReference>
<evidence type="ECO:0000256" key="1">
    <source>
        <dbReference type="SAM" id="MobiDB-lite"/>
    </source>
</evidence>
<feature type="region of interest" description="Disordered" evidence="1">
    <location>
        <begin position="36"/>
        <end position="65"/>
    </location>
</feature>
<reference evidence="2 3" key="1">
    <citation type="submission" date="2020-11" db="EMBL/GenBank/DDBJ databases">
        <title>Sequencing the genomes of 1000 actinobacteria strains.</title>
        <authorList>
            <person name="Klenk H.-P."/>
        </authorList>
    </citation>
    <scope>NUCLEOTIDE SEQUENCE [LARGE SCALE GENOMIC DNA]</scope>
    <source>
        <strain evidence="2 3">DSM 101692</strain>
    </source>
</reference>
<dbReference type="EMBL" id="JADOTX010000001">
    <property type="protein sequence ID" value="MBG6065314.1"/>
    <property type="molecule type" value="Genomic_DNA"/>
</dbReference>
<protein>
    <recommendedName>
        <fullName evidence="4">Secreted protein</fullName>
    </recommendedName>
</protein>
<comment type="caution">
    <text evidence="2">The sequence shown here is derived from an EMBL/GenBank/DDBJ whole genome shotgun (WGS) entry which is preliminary data.</text>
</comment>
<keyword evidence="3" id="KW-1185">Reference proteome</keyword>
<evidence type="ECO:0000313" key="3">
    <source>
        <dbReference type="Proteomes" id="UP000614915"/>
    </source>
</evidence>
<gene>
    <name evidence="2" type="ORF">IW248_001601</name>
</gene>